<keyword evidence="1" id="KW-1133">Transmembrane helix</keyword>
<keyword evidence="1" id="KW-0472">Membrane</keyword>
<reference evidence="2" key="2">
    <citation type="journal article" date="2015" name="Fish Shellfish Immunol.">
        <title>Early steps in the European eel (Anguilla anguilla)-Vibrio vulnificus interaction in the gills: Role of the RtxA13 toxin.</title>
        <authorList>
            <person name="Callol A."/>
            <person name="Pajuelo D."/>
            <person name="Ebbesson L."/>
            <person name="Teles M."/>
            <person name="MacKenzie S."/>
            <person name="Amaro C."/>
        </authorList>
    </citation>
    <scope>NUCLEOTIDE SEQUENCE</scope>
</reference>
<proteinExistence type="predicted"/>
<accession>A0A0E9UD06</accession>
<evidence type="ECO:0000256" key="1">
    <source>
        <dbReference type="SAM" id="Phobius"/>
    </source>
</evidence>
<dbReference type="EMBL" id="GBXM01045764">
    <property type="protein sequence ID" value="JAH62813.1"/>
    <property type="molecule type" value="Transcribed_RNA"/>
</dbReference>
<name>A0A0E9UD06_ANGAN</name>
<protein>
    <submittedName>
        <fullName evidence="2">Uncharacterized protein</fullName>
    </submittedName>
</protein>
<dbReference type="AlphaFoldDB" id="A0A0E9UD06"/>
<organism evidence="2">
    <name type="scientific">Anguilla anguilla</name>
    <name type="common">European freshwater eel</name>
    <name type="synonym">Muraena anguilla</name>
    <dbReference type="NCBI Taxonomy" id="7936"/>
    <lineage>
        <taxon>Eukaryota</taxon>
        <taxon>Metazoa</taxon>
        <taxon>Chordata</taxon>
        <taxon>Craniata</taxon>
        <taxon>Vertebrata</taxon>
        <taxon>Euteleostomi</taxon>
        <taxon>Actinopterygii</taxon>
        <taxon>Neopterygii</taxon>
        <taxon>Teleostei</taxon>
        <taxon>Anguilliformes</taxon>
        <taxon>Anguillidae</taxon>
        <taxon>Anguilla</taxon>
    </lineage>
</organism>
<reference evidence="2" key="1">
    <citation type="submission" date="2014-11" db="EMBL/GenBank/DDBJ databases">
        <authorList>
            <person name="Amaro Gonzalez C."/>
        </authorList>
    </citation>
    <scope>NUCLEOTIDE SEQUENCE</scope>
</reference>
<feature type="transmembrane region" description="Helical" evidence="1">
    <location>
        <begin position="12"/>
        <end position="34"/>
    </location>
</feature>
<sequence>MYCLKKQDTEVQFFPPSFILLNPCVFYCFLYLAAEL</sequence>
<evidence type="ECO:0000313" key="2">
    <source>
        <dbReference type="EMBL" id="JAH62813.1"/>
    </source>
</evidence>
<keyword evidence="1" id="KW-0812">Transmembrane</keyword>